<sequence>MTAARVVPGSARVALGRAEVAREVRAADRLAHELRAPVTARAPWLTAVLNQGAAHRFAPRPAAVVVDGEPGGPPLAAAFLSLRRRGPVTEVSLLGQLASPLPPGGPTASLPARDEAAAERLAAGILGLLESRRGPWSLRLTGLPLGDPTVRALAARLPTAVVANARSTRLVDALDGPVERRADARFLERWLPDLLAALPDRRARDFVRGAARLHAAAGRLELAVVADGGRLRAGLLTLVEGADRRPWWGTAPAGGLTGGMGAPVVGLTAPGRRWPR</sequence>
<evidence type="ECO:0000313" key="2">
    <source>
        <dbReference type="Proteomes" id="UP000322499"/>
    </source>
</evidence>
<name>A0A5S5D2A9_9ACTN</name>
<dbReference type="EMBL" id="VNHW01000002">
    <property type="protein sequence ID" value="TYP89885.1"/>
    <property type="molecule type" value="Genomic_DNA"/>
</dbReference>
<reference evidence="1 2" key="1">
    <citation type="submission" date="2019-07" db="EMBL/GenBank/DDBJ databases">
        <title>Genomic Encyclopedia of Archaeal and Bacterial Type Strains, Phase II (KMG-II): from individual species to whole genera.</title>
        <authorList>
            <person name="Goeker M."/>
        </authorList>
    </citation>
    <scope>NUCLEOTIDE SEQUENCE [LARGE SCALE GENOMIC DNA]</scope>
    <source>
        <strain evidence="1 2">DSM 46842</strain>
    </source>
</reference>
<keyword evidence="2" id="KW-1185">Reference proteome</keyword>
<dbReference type="RefSeq" id="WP_166531933.1">
    <property type="nucleotide sequence ID" value="NZ_VNHW01000002.1"/>
</dbReference>
<dbReference type="AlphaFoldDB" id="A0A5S5D2A9"/>
<protein>
    <submittedName>
        <fullName evidence="1">Uncharacterized protein</fullName>
    </submittedName>
</protein>
<dbReference type="Proteomes" id="UP000322499">
    <property type="component" value="Unassembled WGS sequence"/>
</dbReference>
<proteinExistence type="predicted"/>
<evidence type="ECO:0000313" key="1">
    <source>
        <dbReference type="EMBL" id="TYP89885.1"/>
    </source>
</evidence>
<comment type="caution">
    <text evidence="1">The sequence shown here is derived from an EMBL/GenBank/DDBJ whole genome shotgun (WGS) entry which is preliminary data.</text>
</comment>
<gene>
    <name evidence="1" type="ORF">BD833_102362</name>
</gene>
<organism evidence="1 2">
    <name type="scientific">Blastococcus xanthinilyticus</name>
    <dbReference type="NCBI Taxonomy" id="1564164"/>
    <lineage>
        <taxon>Bacteria</taxon>
        <taxon>Bacillati</taxon>
        <taxon>Actinomycetota</taxon>
        <taxon>Actinomycetes</taxon>
        <taxon>Geodermatophilales</taxon>
        <taxon>Geodermatophilaceae</taxon>
        <taxon>Blastococcus</taxon>
    </lineage>
</organism>
<accession>A0A5S5D2A9</accession>